<keyword evidence="1" id="KW-0689">Ribosomal protein</keyword>
<name>A0A507BVS0_9FUNG</name>
<evidence type="ECO:0000313" key="5">
    <source>
        <dbReference type="Proteomes" id="UP000319731"/>
    </source>
</evidence>
<dbReference type="Pfam" id="PF21492">
    <property type="entry name" value="bL31_N"/>
    <property type="match status" value="1"/>
</dbReference>
<organism evidence="4 5">
    <name type="scientific">Synchytrium microbalum</name>
    <dbReference type="NCBI Taxonomy" id="1806994"/>
    <lineage>
        <taxon>Eukaryota</taxon>
        <taxon>Fungi</taxon>
        <taxon>Fungi incertae sedis</taxon>
        <taxon>Chytridiomycota</taxon>
        <taxon>Chytridiomycota incertae sedis</taxon>
        <taxon>Chytridiomycetes</taxon>
        <taxon>Synchytriales</taxon>
        <taxon>Synchytriaceae</taxon>
        <taxon>Synchytrium</taxon>
    </lineage>
</organism>
<dbReference type="OrthoDB" id="5587740at2759"/>
<dbReference type="RefSeq" id="XP_031024455.1">
    <property type="nucleotide sequence ID" value="XM_031169567.1"/>
</dbReference>
<gene>
    <name evidence="4" type="ORF">SmJEL517_g03639</name>
</gene>
<feature type="domain" description="Ribosomal protein bL31m N-terminal" evidence="3">
    <location>
        <begin position="35"/>
        <end position="76"/>
    </location>
</feature>
<comment type="caution">
    <text evidence="4">The sequence shown here is derived from an EMBL/GenBank/DDBJ whole genome shotgun (WGS) entry which is preliminary data.</text>
</comment>
<dbReference type="GO" id="GO:0005762">
    <property type="term" value="C:mitochondrial large ribosomal subunit"/>
    <property type="evidence" value="ECO:0007669"/>
    <property type="project" value="InterPro"/>
</dbReference>
<dbReference type="GeneID" id="42004864"/>
<dbReference type="InterPro" id="IPR034704">
    <property type="entry name" value="Ribosomal_bL28/bL31-like_sf"/>
</dbReference>
<evidence type="ECO:0000256" key="1">
    <source>
        <dbReference type="ARBA" id="ARBA00022980"/>
    </source>
</evidence>
<keyword evidence="2" id="KW-0687">Ribonucleoprotein</keyword>
<dbReference type="InterPro" id="IPR034600">
    <property type="entry name" value="Ribosomal_bL31m"/>
</dbReference>
<evidence type="ECO:0000256" key="2">
    <source>
        <dbReference type="ARBA" id="ARBA00023274"/>
    </source>
</evidence>
<dbReference type="AlphaFoldDB" id="A0A507BVS0"/>
<evidence type="ECO:0000259" key="3">
    <source>
        <dbReference type="Pfam" id="PF21492"/>
    </source>
</evidence>
<evidence type="ECO:0000313" key="4">
    <source>
        <dbReference type="EMBL" id="TPX33480.1"/>
    </source>
</evidence>
<protein>
    <recommendedName>
        <fullName evidence="3">Ribosomal protein bL31m N-terminal domain-containing protein</fullName>
    </recommendedName>
</protein>
<sequence>MISTRRVCTSRTQLLLSATKRCKSTASDRPFHVHPYIFHQAVVLSDGSIYHQPTTSPKSLLSLTKDTRNHPLWNPSEKKFTDQAGEISKFESRFAGLEFDDLVLDDEPVAPPPEKKSKK</sequence>
<dbReference type="SUPFAM" id="SSF143800">
    <property type="entry name" value="L28p-like"/>
    <property type="match status" value="1"/>
</dbReference>
<dbReference type="EMBL" id="QEAO01000020">
    <property type="protein sequence ID" value="TPX33480.1"/>
    <property type="molecule type" value="Genomic_DNA"/>
</dbReference>
<dbReference type="STRING" id="1806994.A0A507BVS0"/>
<proteinExistence type="predicted"/>
<dbReference type="GO" id="GO:0032543">
    <property type="term" value="P:mitochondrial translation"/>
    <property type="evidence" value="ECO:0007669"/>
    <property type="project" value="InterPro"/>
</dbReference>
<dbReference type="PANTHER" id="PTHR28174">
    <property type="entry name" value="54S RIBOSOMAL PROTEIN L36, MITOCHONDRIAL"/>
    <property type="match status" value="1"/>
</dbReference>
<dbReference type="Gene3D" id="6.20.130.10">
    <property type="match status" value="1"/>
</dbReference>
<dbReference type="InterPro" id="IPR048874">
    <property type="entry name" value="Ribosomal_bL31m_N"/>
</dbReference>
<keyword evidence="5" id="KW-1185">Reference proteome</keyword>
<reference evidence="4 5" key="1">
    <citation type="journal article" date="2019" name="Sci. Rep.">
        <title>Comparative genomics of chytrid fungi reveal insights into the obligate biotrophic and pathogenic lifestyle of Synchytrium endobioticum.</title>
        <authorList>
            <person name="van de Vossenberg B.T.L.H."/>
            <person name="Warris S."/>
            <person name="Nguyen H.D.T."/>
            <person name="van Gent-Pelzer M.P.E."/>
            <person name="Joly D.L."/>
            <person name="van de Geest H.C."/>
            <person name="Bonants P.J.M."/>
            <person name="Smith D.S."/>
            <person name="Levesque C.A."/>
            <person name="van der Lee T.A.J."/>
        </authorList>
    </citation>
    <scope>NUCLEOTIDE SEQUENCE [LARGE SCALE GENOMIC DNA]</scope>
    <source>
        <strain evidence="4 5">JEL517</strain>
    </source>
</reference>
<dbReference type="GO" id="GO:0003735">
    <property type="term" value="F:structural constituent of ribosome"/>
    <property type="evidence" value="ECO:0007669"/>
    <property type="project" value="InterPro"/>
</dbReference>
<dbReference type="Proteomes" id="UP000319731">
    <property type="component" value="Unassembled WGS sequence"/>
</dbReference>
<accession>A0A507BVS0</accession>
<dbReference type="PANTHER" id="PTHR28174:SF1">
    <property type="entry name" value="LARGE RIBOSOMAL SUBUNIT PROTEIN BL31M"/>
    <property type="match status" value="1"/>
</dbReference>